<organism evidence="1 2">
    <name type="scientific">Streptomyces ziwulingensis</name>
    <dbReference type="NCBI Taxonomy" id="1045501"/>
    <lineage>
        <taxon>Bacteria</taxon>
        <taxon>Bacillati</taxon>
        <taxon>Actinomycetota</taxon>
        <taxon>Actinomycetes</taxon>
        <taxon>Kitasatosporales</taxon>
        <taxon>Streptomycetaceae</taxon>
        <taxon>Streptomyces</taxon>
    </lineage>
</organism>
<dbReference type="Proteomes" id="UP001501265">
    <property type="component" value="Unassembled WGS sequence"/>
</dbReference>
<gene>
    <name evidence="1" type="ORF">GCM10023220_71110</name>
</gene>
<accession>A0ABP9D4U9</accession>
<name>A0ABP9D4U9_9ACTN</name>
<protein>
    <submittedName>
        <fullName evidence="1">Uncharacterized protein</fullName>
    </submittedName>
</protein>
<sequence>MFKISFSSESMKRPRPQQIEQLASASEMDLRYEYFETDVSLTVKGFGTEEFPGTPAIDFIFCILIAASDVRKGNIGKVTFTENDMVVQFAPSGLDVSVVRSWDSLHGLCEIGEFFSGAIEFCGELLQCIVQNFPAFRRNPAHSKLVGMLADLR</sequence>
<reference evidence="2" key="1">
    <citation type="journal article" date="2019" name="Int. J. Syst. Evol. Microbiol.">
        <title>The Global Catalogue of Microorganisms (GCM) 10K type strain sequencing project: providing services to taxonomists for standard genome sequencing and annotation.</title>
        <authorList>
            <consortium name="The Broad Institute Genomics Platform"/>
            <consortium name="The Broad Institute Genome Sequencing Center for Infectious Disease"/>
            <person name="Wu L."/>
            <person name="Ma J."/>
        </authorList>
    </citation>
    <scope>NUCLEOTIDE SEQUENCE [LARGE SCALE GENOMIC DNA]</scope>
    <source>
        <strain evidence="2">JCM 18081</strain>
    </source>
</reference>
<dbReference type="RefSeq" id="WP_345624867.1">
    <property type="nucleotide sequence ID" value="NZ_BAABIG010000110.1"/>
</dbReference>
<evidence type="ECO:0000313" key="2">
    <source>
        <dbReference type="Proteomes" id="UP001501265"/>
    </source>
</evidence>
<proteinExistence type="predicted"/>
<dbReference type="EMBL" id="BAABIG010000110">
    <property type="protein sequence ID" value="GAA4827053.1"/>
    <property type="molecule type" value="Genomic_DNA"/>
</dbReference>
<evidence type="ECO:0000313" key="1">
    <source>
        <dbReference type="EMBL" id="GAA4827053.1"/>
    </source>
</evidence>
<comment type="caution">
    <text evidence="1">The sequence shown here is derived from an EMBL/GenBank/DDBJ whole genome shotgun (WGS) entry which is preliminary data.</text>
</comment>
<keyword evidence="2" id="KW-1185">Reference proteome</keyword>